<evidence type="ECO:0000256" key="1">
    <source>
        <dbReference type="SAM" id="MobiDB-lite"/>
    </source>
</evidence>
<comment type="caution">
    <text evidence="2">The sequence shown here is derived from an EMBL/GenBank/DDBJ whole genome shotgun (WGS) entry which is preliminary data.</text>
</comment>
<gene>
    <name evidence="2" type="ORF">ACFO9E_28125</name>
</gene>
<organism evidence="2 3">
    <name type="scientific">Streptomyces maoxianensis</name>
    <dbReference type="NCBI Taxonomy" id="1459942"/>
    <lineage>
        <taxon>Bacteria</taxon>
        <taxon>Bacillati</taxon>
        <taxon>Actinomycetota</taxon>
        <taxon>Actinomycetes</taxon>
        <taxon>Kitasatosporales</taxon>
        <taxon>Streptomycetaceae</taxon>
        <taxon>Streptomyces</taxon>
    </lineage>
</organism>
<feature type="compositionally biased region" description="Basic residues" evidence="1">
    <location>
        <begin position="28"/>
        <end position="37"/>
    </location>
</feature>
<dbReference type="EMBL" id="JBHSFE010000027">
    <property type="protein sequence ID" value="MFC4611621.1"/>
    <property type="molecule type" value="Genomic_DNA"/>
</dbReference>
<accession>A0ABV9GBE3</accession>
<evidence type="ECO:0000313" key="3">
    <source>
        <dbReference type="Proteomes" id="UP001595993"/>
    </source>
</evidence>
<dbReference type="RefSeq" id="WP_381200956.1">
    <property type="nucleotide sequence ID" value="NZ_JBHSFE010000027.1"/>
</dbReference>
<protein>
    <submittedName>
        <fullName evidence="2">Uncharacterized protein</fullName>
    </submittedName>
</protein>
<sequence length="55" mass="6357">MFHYEIQLRQAELIREAETERLARQVRKARGAARRRAKDAEGRVSSAGDRFTRAA</sequence>
<name>A0ABV9GBE3_9ACTN</name>
<keyword evidence="3" id="KW-1185">Reference proteome</keyword>
<dbReference type="Proteomes" id="UP001595993">
    <property type="component" value="Unassembled WGS sequence"/>
</dbReference>
<reference evidence="3" key="1">
    <citation type="journal article" date="2019" name="Int. J. Syst. Evol. Microbiol.">
        <title>The Global Catalogue of Microorganisms (GCM) 10K type strain sequencing project: providing services to taxonomists for standard genome sequencing and annotation.</title>
        <authorList>
            <consortium name="The Broad Institute Genomics Platform"/>
            <consortium name="The Broad Institute Genome Sequencing Center for Infectious Disease"/>
            <person name="Wu L."/>
            <person name="Ma J."/>
        </authorList>
    </citation>
    <scope>NUCLEOTIDE SEQUENCE [LARGE SCALE GENOMIC DNA]</scope>
    <source>
        <strain evidence="3">CGMCC 4.7139</strain>
    </source>
</reference>
<proteinExistence type="predicted"/>
<feature type="region of interest" description="Disordered" evidence="1">
    <location>
        <begin position="28"/>
        <end position="55"/>
    </location>
</feature>
<evidence type="ECO:0000313" key="2">
    <source>
        <dbReference type="EMBL" id="MFC4611621.1"/>
    </source>
</evidence>